<dbReference type="FunFam" id="1.20.1250.20:FF:000157">
    <property type="entry name" value="Inorganic phosphate cotransporter"/>
    <property type="match status" value="1"/>
</dbReference>
<evidence type="ECO:0000256" key="1">
    <source>
        <dbReference type="ARBA" id="ARBA00004141"/>
    </source>
</evidence>
<feature type="transmembrane region" description="Helical" evidence="8">
    <location>
        <begin position="155"/>
        <end position="176"/>
    </location>
</feature>
<comment type="subcellular location">
    <subcellularLocation>
        <location evidence="1">Membrane</location>
        <topology evidence="1">Multi-pass membrane protein</topology>
    </subcellularLocation>
</comment>
<feature type="transmembrane region" description="Helical" evidence="8">
    <location>
        <begin position="413"/>
        <end position="432"/>
    </location>
</feature>
<reference evidence="10" key="1">
    <citation type="journal article" date="2023" name="G3 (Bethesda)">
        <title>Whole genome assemblies of Zophobas morio and Tenebrio molitor.</title>
        <authorList>
            <person name="Kaur S."/>
            <person name="Stinson S.A."/>
            <person name="diCenzo G.C."/>
        </authorList>
    </citation>
    <scope>NUCLEOTIDE SEQUENCE</scope>
    <source>
        <strain evidence="10">QUZm001</strain>
    </source>
</reference>
<keyword evidence="11" id="KW-1185">Reference proteome</keyword>
<keyword evidence="6 8" id="KW-0472">Membrane</keyword>
<dbReference type="GO" id="GO:0015293">
    <property type="term" value="F:symporter activity"/>
    <property type="evidence" value="ECO:0007669"/>
    <property type="project" value="UniProtKB-KW"/>
</dbReference>
<feature type="transmembrane region" description="Helical" evidence="8">
    <location>
        <begin position="378"/>
        <end position="401"/>
    </location>
</feature>
<evidence type="ECO:0000256" key="7">
    <source>
        <dbReference type="SAM" id="MobiDB-lite"/>
    </source>
</evidence>
<evidence type="ECO:0000313" key="11">
    <source>
        <dbReference type="Proteomes" id="UP001168821"/>
    </source>
</evidence>
<gene>
    <name evidence="10" type="ORF">Zmor_026341</name>
</gene>
<dbReference type="PANTHER" id="PTHR11662">
    <property type="entry name" value="SOLUTE CARRIER FAMILY 17"/>
    <property type="match status" value="1"/>
</dbReference>
<dbReference type="PROSITE" id="PS50850">
    <property type="entry name" value="MFS"/>
    <property type="match status" value="1"/>
</dbReference>
<dbReference type="FunFam" id="1.20.1250.20:FF:000003">
    <property type="entry name" value="Solute carrier family 17 member 3"/>
    <property type="match status" value="1"/>
</dbReference>
<feature type="transmembrane region" description="Helical" evidence="8">
    <location>
        <begin position="86"/>
        <end position="108"/>
    </location>
</feature>
<feature type="transmembrane region" description="Helical" evidence="8">
    <location>
        <begin position="114"/>
        <end position="134"/>
    </location>
</feature>
<feature type="domain" description="Major facilitator superfamily (MFS) profile" evidence="9">
    <location>
        <begin position="12"/>
        <end position="437"/>
    </location>
</feature>
<dbReference type="Pfam" id="PF07690">
    <property type="entry name" value="MFS_1"/>
    <property type="match status" value="1"/>
</dbReference>
<dbReference type="GO" id="GO:0016020">
    <property type="term" value="C:membrane"/>
    <property type="evidence" value="ECO:0007669"/>
    <property type="project" value="UniProtKB-SubCell"/>
</dbReference>
<comment type="caution">
    <text evidence="10">The sequence shown here is derived from an EMBL/GenBank/DDBJ whole genome shotgun (WGS) entry which is preliminary data.</text>
</comment>
<dbReference type="InterPro" id="IPR020846">
    <property type="entry name" value="MFS_dom"/>
</dbReference>
<evidence type="ECO:0000256" key="6">
    <source>
        <dbReference type="ARBA" id="ARBA00023136"/>
    </source>
</evidence>
<dbReference type="InterPro" id="IPR011701">
    <property type="entry name" value="MFS"/>
</dbReference>
<keyword evidence="2" id="KW-0813">Transport</keyword>
<evidence type="ECO:0000256" key="2">
    <source>
        <dbReference type="ARBA" id="ARBA00022448"/>
    </source>
</evidence>
<evidence type="ECO:0000256" key="5">
    <source>
        <dbReference type="ARBA" id="ARBA00022989"/>
    </source>
</evidence>
<dbReference type="Gene3D" id="1.20.1250.20">
    <property type="entry name" value="MFS general substrate transporter like domains"/>
    <property type="match status" value="2"/>
</dbReference>
<evidence type="ECO:0000256" key="8">
    <source>
        <dbReference type="SAM" id="Phobius"/>
    </source>
</evidence>
<dbReference type="InterPro" id="IPR036259">
    <property type="entry name" value="MFS_trans_sf"/>
</dbReference>
<organism evidence="10 11">
    <name type="scientific">Zophobas morio</name>
    <dbReference type="NCBI Taxonomy" id="2755281"/>
    <lineage>
        <taxon>Eukaryota</taxon>
        <taxon>Metazoa</taxon>
        <taxon>Ecdysozoa</taxon>
        <taxon>Arthropoda</taxon>
        <taxon>Hexapoda</taxon>
        <taxon>Insecta</taxon>
        <taxon>Pterygota</taxon>
        <taxon>Neoptera</taxon>
        <taxon>Endopterygota</taxon>
        <taxon>Coleoptera</taxon>
        <taxon>Polyphaga</taxon>
        <taxon>Cucujiformia</taxon>
        <taxon>Tenebrionidae</taxon>
        <taxon>Zophobas</taxon>
    </lineage>
</organism>
<evidence type="ECO:0000259" key="9">
    <source>
        <dbReference type="PROSITE" id="PS50850"/>
    </source>
</evidence>
<evidence type="ECO:0000256" key="4">
    <source>
        <dbReference type="ARBA" id="ARBA00022847"/>
    </source>
</evidence>
<keyword evidence="4" id="KW-0769">Symport</keyword>
<feature type="transmembrane region" description="Helical" evidence="8">
    <location>
        <begin position="245"/>
        <end position="263"/>
    </location>
</feature>
<feature type="transmembrane region" description="Helical" evidence="8">
    <location>
        <begin position="323"/>
        <end position="341"/>
    </location>
</feature>
<feature type="transmembrane region" description="Helical" evidence="8">
    <location>
        <begin position="12"/>
        <end position="35"/>
    </location>
</feature>
<dbReference type="PANTHER" id="PTHR11662:SF411">
    <property type="entry name" value="GH05102P"/>
    <property type="match status" value="1"/>
</dbReference>
<dbReference type="EMBL" id="JALNTZ010000008">
    <property type="protein sequence ID" value="KAJ3643641.1"/>
    <property type="molecule type" value="Genomic_DNA"/>
</dbReference>
<dbReference type="SUPFAM" id="SSF103473">
    <property type="entry name" value="MFS general substrate transporter"/>
    <property type="match status" value="1"/>
</dbReference>
<feature type="region of interest" description="Disordered" evidence="7">
    <location>
        <begin position="454"/>
        <end position="476"/>
    </location>
</feature>
<feature type="region of interest" description="Disordered" evidence="7">
    <location>
        <begin position="503"/>
        <end position="528"/>
    </location>
</feature>
<dbReference type="AlphaFoldDB" id="A0AA38M4Y9"/>
<dbReference type="Proteomes" id="UP001168821">
    <property type="component" value="Unassembled WGS sequence"/>
</dbReference>
<proteinExistence type="predicted"/>
<sequence length="535" mass="59446">MPTKILTCQRILTITVILGFMIHHMLRVNISIAIVEMVFRNNSNVTQEDHGPRYNWNEEEKNDILGYFSWGYAITQIPGGRLSEKLGAKIVVGTGLLSASILTLLTPVAAHMGYIWLVVARFCLGVSLGIHWPSTPPIDTKWIAPADTATFMSHMVASSLGVAVALPVYGYLIAYWGWASVFYVMGSIALTWSLCWFYLIYDSPEEHPRISTTEKEKLRRDIKPVNTSLKKPPIPWMKMLTSGPVWSVIMGNICIGCTFFVVFNQLPTYMSQVLHFNIKANGWFSGLPYLVRYFVSLSSCIIADKLKKSGKFSTTTIRKFFNVSSFAGAGCLFTLQAFWGYNRIVSVLVFTGSFGLMGFITAGVYTNPVDISPAFSGTILGISQVPGALIGYATTEVVAFFTKEKQGFEEWASIFWILVGVNAYAAVFSFIFTSGEEQSWSVSADVEEMEKLENSDAAKKRCDPASKGQQYPPRPKRLTTWRIQTPNQRMHCCKMKTQASTPMELGTKSIGRSAHTPKGECSRIDTGPTDLILLG</sequence>
<keyword evidence="3 8" id="KW-0812">Transmembrane</keyword>
<keyword evidence="5 8" id="KW-1133">Transmembrane helix</keyword>
<feature type="transmembrane region" description="Helical" evidence="8">
    <location>
        <begin position="182"/>
        <end position="201"/>
    </location>
</feature>
<evidence type="ECO:0000256" key="3">
    <source>
        <dbReference type="ARBA" id="ARBA00022692"/>
    </source>
</evidence>
<feature type="compositionally biased region" description="Basic and acidic residues" evidence="7">
    <location>
        <begin position="454"/>
        <end position="464"/>
    </location>
</feature>
<dbReference type="GO" id="GO:0006820">
    <property type="term" value="P:monoatomic anion transport"/>
    <property type="evidence" value="ECO:0007669"/>
    <property type="project" value="TreeGrafter"/>
</dbReference>
<protein>
    <recommendedName>
        <fullName evidence="9">Major facilitator superfamily (MFS) profile domain-containing protein</fullName>
    </recommendedName>
</protein>
<name>A0AA38M4Y9_9CUCU</name>
<evidence type="ECO:0000313" key="10">
    <source>
        <dbReference type="EMBL" id="KAJ3643641.1"/>
    </source>
</evidence>
<dbReference type="InterPro" id="IPR050382">
    <property type="entry name" value="MFS_Na/Anion_cotransporter"/>
</dbReference>
<accession>A0AA38M4Y9</accession>
<feature type="transmembrane region" description="Helical" evidence="8">
    <location>
        <begin position="347"/>
        <end position="366"/>
    </location>
</feature>